<evidence type="ECO:0000256" key="1">
    <source>
        <dbReference type="SAM" id="MobiDB-lite"/>
    </source>
</evidence>
<dbReference type="EMBL" id="JAYWIO010000005">
    <property type="protein sequence ID" value="KAK7259400.1"/>
    <property type="molecule type" value="Genomic_DNA"/>
</dbReference>
<feature type="compositionally biased region" description="Basic residues" evidence="1">
    <location>
        <begin position="234"/>
        <end position="243"/>
    </location>
</feature>
<dbReference type="GO" id="GO:0005634">
    <property type="term" value="C:nucleus"/>
    <property type="evidence" value="ECO:0007669"/>
    <property type="project" value="InterPro"/>
</dbReference>
<accession>A0AAN9EN04</accession>
<proteinExistence type="predicted"/>
<organism evidence="2 3">
    <name type="scientific">Crotalaria pallida</name>
    <name type="common">Smooth rattlebox</name>
    <name type="synonym">Crotalaria striata</name>
    <dbReference type="NCBI Taxonomy" id="3830"/>
    <lineage>
        <taxon>Eukaryota</taxon>
        <taxon>Viridiplantae</taxon>
        <taxon>Streptophyta</taxon>
        <taxon>Embryophyta</taxon>
        <taxon>Tracheophyta</taxon>
        <taxon>Spermatophyta</taxon>
        <taxon>Magnoliopsida</taxon>
        <taxon>eudicotyledons</taxon>
        <taxon>Gunneridae</taxon>
        <taxon>Pentapetalae</taxon>
        <taxon>rosids</taxon>
        <taxon>fabids</taxon>
        <taxon>Fabales</taxon>
        <taxon>Fabaceae</taxon>
        <taxon>Papilionoideae</taxon>
        <taxon>50 kb inversion clade</taxon>
        <taxon>genistoids sensu lato</taxon>
        <taxon>core genistoids</taxon>
        <taxon>Crotalarieae</taxon>
        <taxon>Crotalaria</taxon>
    </lineage>
</organism>
<keyword evidence="3" id="KW-1185">Reference proteome</keyword>
<dbReference type="GO" id="GO:0051783">
    <property type="term" value="P:regulation of nuclear division"/>
    <property type="evidence" value="ECO:0007669"/>
    <property type="project" value="InterPro"/>
</dbReference>
<comment type="caution">
    <text evidence="2">The sequence shown here is derived from an EMBL/GenBank/DDBJ whole genome shotgun (WGS) entry which is preliminary data.</text>
</comment>
<dbReference type="Proteomes" id="UP001372338">
    <property type="component" value="Unassembled WGS sequence"/>
</dbReference>
<gene>
    <name evidence="2" type="ORF">RIF29_25007</name>
</gene>
<evidence type="ECO:0000313" key="3">
    <source>
        <dbReference type="Proteomes" id="UP001372338"/>
    </source>
</evidence>
<dbReference type="PANTHER" id="PTHR35119">
    <property type="entry name" value="PROTEIN POLYCHOME"/>
    <property type="match status" value="1"/>
</dbReference>
<evidence type="ECO:0000313" key="2">
    <source>
        <dbReference type="EMBL" id="KAK7259400.1"/>
    </source>
</evidence>
<feature type="region of interest" description="Disordered" evidence="1">
    <location>
        <begin position="219"/>
        <end position="243"/>
    </location>
</feature>
<dbReference type="InterPro" id="IPR034590">
    <property type="entry name" value="POLYCHOME/GIG1"/>
</dbReference>
<dbReference type="PANTHER" id="PTHR35119:SF1">
    <property type="entry name" value="PROTEIN POLYCHOME"/>
    <property type="match status" value="1"/>
</dbReference>
<dbReference type="AlphaFoldDB" id="A0AAN9EN04"/>
<feature type="region of interest" description="Disordered" evidence="1">
    <location>
        <begin position="66"/>
        <end position="85"/>
    </location>
</feature>
<sequence length="243" mass="27502">MPEARDRRHVSLDEAALYAANLRRIASSPFLQFHIYADQTTGRGGSLTPIRRRRVPRKAIERRRTRVGEVEGQQMPDPSVPDAGAHVEHSASAISPNQVSVKLRTPGCCKVPKIMLDVSTPSENESELTPQKQLLNSIDAVEKVVREKLQKLKRTPGAKRAEREKRVRTLFGIAAGGSKTRDQRKLPWIANSFQGERQILILLLFPSFFDGYGSEWSRQQRGSSGHWDHGRGQGNKKWHDQRR</sequence>
<protein>
    <submittedName>
        <fullName evidence="2">Uncharacterized protein</fullName>
    </submittedName>
</protein>
<reference evidence="2 3" key="1">
    <citation type="submission" date="2024-01" db="EMBL/GenBank/DDBJ databases">
        <title>The genomes of 5 underutilized Papilionoideae crops provide insights into root nodulation and disease resistanc.</title>
        <authorList>
            <person name="Yuan L."/>
        </authorList>
    </citation>
    <scope>NUCLEOTIDE SEQUENCE [LARGE SCALE GENOMIC DNA]</scope>
    <source>
        <strain evidence="2">ZHUSHIDOU_FW_LH</strain>
        <tissue evidence="2">Leaf</tissue>
    </source>
</reference>
<name>A0AAN9EN04_CROPI</name>